<reference evidence="3" key="1">
    <citation type="journal article" date="2015" name="PLoS ONE">
        <title>Updated Campylobacter jejuni Capsule PCR Multiplex Typing System and Its Application to Clinical Isolates from South and Southeast Asia.</title>
        <authorList>
            <person name="Poly F."/>
            <person name="Serichantalergs O."/>
            <person name="Kuroiwa J."/>
            <person name="Pootong P."/>
            <person name="Mason C."/>
            <person name="Guerry P."/>
            <person name="Parker C.T."/>
        </authorList>
    </citation>
    <scope>NUCLEOTIDE SEQUENCE</scope>
    <source>
        <strain evidence="3">HS9</strain>
    </source>
</reference>
<dbReference type="SUPFAM" id="SSF51735">
    <property type="entry name" value="NAD(P)-binding Rossmann-fold domains"/>
    <property type="match status" value="1"/>
</dbReference>
<evidence type="ECO:0000313" key="3">
    <source>
        <dbReference type="EMBL" id="ALT31894.1"/>
    </source>
</evidence>
<dbReference type="PANTHER" id="PTHR43000">
    <property type="entry name" value="DTDP-D-GLUCOSE 4,6-DEHYDRATASE-RELATED"/>
    <property type="match status" value="1"/>
</dbReference>
<comment type="similarity">
    <text evidence="1">Belongs to the NAD(P)-dependent epimerase/dehydratase family.</text>
</comment>
<evidence type="ECO:0000259" key="2">
    <source>
        <dbReference type="Pfam" id="PF01370"/>
    </source>
</evidence>
<dbReference type="InterPro" id="IPR036291">
    <property type="entry name" value="NAD(P)-bd_dom_sf"/>
</dbReference>
<dbReference type="Gene3D" id="3.40.50.720">
    <property type="entry name" value="NAD(P)-binding Rossmann-like Domain"/>
    <property type="match status" value="1"/>
</dbReference>
<accession>A0A0U3BMI0</accession>
<feature type="domain" description="NAD-dependent epimerase/dehydratase" evidence="2">
    <location>
        <begin position="4"/>
        <end position="242"/>
    </location>
</feature>
<protein>
    <submittedName>
        <fullName evidence="3">Putative epimerase</fullName>
    </submittedName>
</protein>
<dbReference type="RefSeq" id="WP_042635915.1">
    <property type="nucleotide sequence ID" value="NZ_CP010306.1"/>
</dbReference>
<name>A0A0U3BMI0_CAMJU</name>
<sequence length="319" mass="36731">MKKVIISGATGFIGSRLVRLLLKSNIEVLALGKRDRKDINPLRFPEDPRLTYLKLDMAEISNLPEYLKAIGWDPTDSVFYHFAWGGKNGLSDLVVEDQYQNVIWSINAFITADQMKCSKFIHVGTMEEAFVKPYLDLDYHKEKHYNRHVVYALAKKAARDYLKSISNQFNIDLIIVTKSHVIGPNDSRDSFLLVVVQKIINGEKIEMTSGEQRFDAISVTDCVKAFKVIGEMGSKNSEYWIGSGNPRTLREYIEIIANLYPPKYAIEFGKIAYSDVKLDKKVFSPKLLNNELNFRCNQTFESAIGELYRWLKFREIYEE</sequence>
<dbReference type="KEGG" id="cjl:PJ17_07510"/>
<evidence type="ECO:0000256" key="1">
    <source>
        <dbReference type="ARBA" id="ARBA00007637"/>
    </source>
</evidence>
<proteinExistence type="inferred from homology"/>
<organism evidence="3">
    <name type="scientific">Campylobacter jejuni subsp. jejuni</name>
    <dbReference type="NCBI Taxonomy" id="32022"/>
    <lineage>
        <taxon>Bacteria</taxon>
        <taxon>Pseudomonadati</taxon>
        <taxon>Campylobacterota</taxon>
        <taxon>Epsilonproteobacteria</taxon>
        <taxon>Campylobacterales</taxon>
        <taxon>Campylobacteraceae</taxon>
        <taxon>Campylobacter</taxon>
    </lineage>
</organism>
<dbReference type="AlphaFoldDB" id="A0A0U3BMI0"/>
<dbReference type="PATRIC" id="fig|32022.145.peg.1509"/>
<dbReference type="Pfam" id="PF01370">
    <property type="entry name" value="Epimerase"/>
    <property type="match status" value="1"/>
</dbReference>
<dbReference type="EMBL" id="KT868844">
    <property type="protein sequence ID" value="ALT31894.1"/>
    <property type="molecule type" value="Genomic_DNA"/>
</dbReference>
<dbReference type="InterPro" id="IPR001509">
    <property type="entry name" value="Epimerase_deHydtase"/>
</dbReference>